<keyword evidence="4 6" id="KW-1133">Transmembrane helix</keyword>
<feature type="transmembrane region" description="Helical" evidence="6">
    <location>
        <begin position="270"/>
        <end position="295"/>
    </location>
</feature>
<feature type="transmembrane region" description="Helical" evidence="6">
    <location>
        <begin position="15"/>
        <end position="34"/>
    </location>
</feature>
<accession>A0ABT3R8M6</accession>
<reference evidence="7 8" key="1">
    <citation type="journal article" date="2016" name="Int. J. Syst. Evol. Microbiol.">
        <title>Labrenzia salina sp. nov., isolated from the rhizosphere of the halophyte Arthrocnemum macrostachyum.</title>
        <authorList>
            <person name="Camacho M."/>
            <person name="Redondo-Gomez S."/>
            <person name="Rodriguez-Llorente I."/>
            <person name="Rohde M."/>
            <person name="Sproer C."/>
            <person name="Schumann P."/>
            <person name="Klenk H.P."/>
            <person name="Montero-Calasanz M.D.C."/>
        </authorList>
    </citation>
    <scope>NUCLEOTIDE SEQUENCE [LARGE SCALE GENOMIC DNA]</scope>
    <source>
        <strain evidence="7 8">DSM 29163</strain>
    </source>
</reference>
<dbReference type="RefSeq" id="WP_265966456.1">
    <property type="nucleotide sequence ID" value="NZ_JAPEVI010000003.1"/>
</dbReference>
<protein>
    <submittedName>
        <fullName evidence="7">Branched-chain amino acid ABC transporter permease</fullName>
    </submittedName>
</protein>
<dbReference type="CDD" id="cd06581">
    <property type="entry name" value="TM_PBP1_LivM_like"/>
    <property type="match status" value="1"/>
</dbReference>
<evidence type="ECO:0000313" key="8">
    <source>
        <dbReference type="Proteomes" id="UP001300261"/>
    </source>
</evidence>
<keyword evidence="2" id="KW-1003">Cell membrane</keyword>
<dbReference type="PANTHER" id="PTHR30482:SF17">
    <property type="entry name" value="ABC TRANSPORTER ATP-BINDING PROTEIN"/>
    <property type="match status" value="1"/>
</dbReference>
<evidence type="ECO:0000313" key="7">
    <source>
        <dbReference type="EMBL" id="MCX2725489.1"/>
    </source>
</evidence>
<comment type="caution">
    <text evidence="7">The sequence shown here is derived from an EMBL/GenBank/DDBJ whole genome shotgun (WGS) entry which is preliminary data.</text>
</comment>
<proteinExistence type="predicted"/>
<evidence type="ECO:0000256" key="3">
    <source>
        <dbReference type="ARBA" id="ARBA00022692"/>
    </source>
</evidence>
<keyword evidence="8" id="KW-1185">Reference proteome</keyword>
<evidence type="ECO:0000256" key="1">
    <source>
        <dbReference type="ARBA" id="ARBA00004651"/>
    </source>
</evidence>
<feature type="transmembrane region" description="Helical" evidence="6">
    <location>
        <begin position="123"/>
        <end position="145"/>
    </location>
</feature>
<organism evidence="7 8">
    <name type="scientific">Roseibium salinum</name>
    <dbReference type="NCBI Taxonomy" id="1604349"/>
    <lineage>
        <taxon>Bacteria</taxon>
        <taxon>Pseudomonadati</taxon>
        <taxon>Pseudomonadota</taxon>
        <taxon>Alphaproteobacteria</taxon>
        <taxon>Hyphomicrobiales</taxon>
        <taxon>Stappiaceae</taxon>
        <taxon>Roseibium</taxon>
    </lineage>
</organism>
<keyword evidence="3 6" id="KW-0812">Transmembrane</keyword>
<dbReference type="Pfam" id="PF02653">
    <property type="entry name" value="BPD_transp_2"/>
    <property type="match status" value="1"/>
</dbReference>
<evidence type="ECO:0000256" key="2">
    <source>
        <dbReference type="ARBA" id="ARBA00022475"/>
    </source>
</evidence>
<feature type="transmembrane region" description="Helical" evidence="6">
    <location>
        <begin position="327"/>
        <end position="348"/>
    </location>
</feature>
<comment type="subcellular location">
    <subcellularLocation>
        <location evidence="1">Cell membrane</location>
        <topology evidence="1">Multi-pass membrane protein</topology>
    </subcellularLocation>
</comment>
<feature type="transmembrane region" description="Helical" evidence="6">
    <location>
        <begin position="234"/>
        <end position="255"/>
    </location>
</feature>
<keyword evidence="5 6" id="KW-0472">Membrane</keyword>
<dbReference type="EMBL" id="JAPEVI010000003">
    <property type="protein sequence ID" value="MCX2725489.1"/>
    <property type="molecule type" value="Genomic_DNA"/>
</dbReference>
<sequence>MLTRLLSGDTPRSSLLTALLLIILISLAFAPFLFPGTKSVETAARICIFIVLVASYDLLLGYTGIVSFAHTMFFGIGAYGTALALSTTGPGYGALIWGMAAGAGVAALFALAIGLFSLRVKAIFFAMVTLAVASAFAVLVSQLSWLTGGEDGLNYKIPRELTPAFKLIDEKIFDVRINGKLLAYYLVFFVSVMLFLVMLRIVNSPFGRTLKAVRDNAFRAEAIGYRVVWYRTTATVLSAVMAALAGSLLAIWLRYTGPATTLSLEIMIDILLMVVIGGMGTLYGAVLGATLFILAQTYLQDLMGAASEATSAVPLVSMLVAPERWLLWLGILFILSVYFFPTGIVGRLRAGRG</sequence>
<feature type="transmembrane region" description="Helical" evidence="6">
    <location>
        <begin position="46"/>
        <end position="74"/>
    </location>
</feature>
<feature type="transmembrane region" description="Helical" evidence="6">
    <location>
        <begin position="182"/>
        <end position="202"/>
    </location>
</feature>
<dbReference type="Proteomes" id="UP001300261">
    <property type="component" value="Unassembled WGS sequence"/>
</dbReference>
<evidence type="ECO:0000256" key="4">
    <source>
        <dbReference type="ARBA" id="ARBA00022989"/>
    </source>
</evidence>
<dbReference type="InterPro" id="IPR001851">
    <property type="entry name" value="ABC_transp_permease"/>
</dbReference>
<gene>
    <name evidence="7" type="ORF">ON753_24550</name>
</gene>
<evidence type="ECO:0000256" key="5">
    <source>
        <dbReference type="ARBA" id="ARBA00023136"/>
    </source>
</evidence>
<feature type="transmembrane region" description="Helical" evidence="6">
    <location>
        <begin position="94"/>
        <end position="116"/>
    </location>
</feature>
<evidence type="ECO:0000256" key="6">
    <source>
        <dbReference type="SAM" id="Phobius"/>
    </source>
</evidence>
<dbReference type="InterPro" id="IPR043428">
    <property type="entry name" value="LivM-like"/>
</dbReference>
<name>A0ABT3R8M6_9HYPH</name>
<dbReference type="PANTHER" id="PTHR30482">
    <property type="entry name" value="HIGH-AFFINITY BRANCHED-CHAIN AMINO ACID TRANSPORT SYSTEM PERMEASE"/>
    <property type="match status" value="1"/>
</dbReference>